<dbReference type="AlphaFoldDB" id="A0A6N8ITT1"/>
<dbReference type="Pfam" id="PF01814">
    <property type="entry name" value="Hemerythrin"/>
    <property type="match status" value="1"/>
</dbReference>
<sequence>MNIDLQELQQLAAVQPRLDLYGGIHKALRAFMADTLLALGRVDVEDAPALAAATRQVVDLMDLCVSHLRHENEFLHTAIEARAPGASSAIAHDHGDHERHTAQLRAAALALREASDALRPALCQALYRELAVFVADNLRHMHVEETAHNAVLWARYTDAELAQIHDALLATIPPAEMAVVARWMLPYLNPAERLGMLREAGSKMPQPAFHAMLEGVRPHLATKDWAQLARGLGLPPVPGLAGV</sequence>
<dbReference type="RefSeq" id="WP_157398168.1">
    <property type="nucleotide sequence ID" value="NZ_WSEL01000003.1"/>
</dbReference>
<dbReference type="GO" id="GO:0006879">
    <property type="term" value="P:intracellular iron ion homeostasis"/>
    <property type="evidence" value="ECO:0007669"/>
    <property type="project" value="InterPro"/>
</dbReference>
<proteinExistence type="predicted"/>
<reference evidence="2 3" key="1">
    <citation type="submission" date="2019-12" db="EMBL/GenBank/DDBJ databases">
        <authorList>
            <person name="Huq M.A."/>
        </authorList>
    </citation>
    <scope>NUCLEOTIDE SEQUENCE [LARGE SCALE GENOMIC DNA]</scope>
    <source>
        <strain evidence="2 3">MAH-25</strain>
    </source>
</reference>
<evidence type="ECO:0000259" key="1">
    <source>
        <dbReference type="Pfam" id="PF01814"/>
    </source>
</evidence>
<dbReference type="EMBL" id="WSEL01000003">
    <property type="protein sequence ID" value="MVQ30267.1"/>
    <property type="molecule type" value="Genomic_DNA"/>
</dbReference>
<dbReference type="InterPro" id="IPR012312">
    <property type="entry name" value="Hemerythrin-like"/>
</dbReference>
<comment type="caution">
    <text evidence="2">The sequence shown here is derived from an EMBL/GenBank/DDBJ whole genome shotgun (WGS) entry which is preliminary data.</text>
</comment>
<name>A0A6N8ITT1_9BURK</name>
<gene>
    <name evidence="2" type="ORF">GON04_12465</name>
</gene>
<evidence type="ECO:0000313" key="3">
    <source>
        <dbReference type="Proteomes" id="UP000469385"/>
    </source>
</evidence>
<organism evidence="2 3">
    <name type="scientific">Ramlibacter pinisoli</name>
    <dbReference type="NCBI Taxonomy" id="2682844"/>
    <lineage>
        <taxon>Bacteria</taxon>
        <taxon>Pseudomonadati</taxon>
        <taxon>Pseudomonadota</taxon>
        <taxon>Betaproteobacteria</taxon>
        <taxon>Burkholderiales</taxon>
        <taxon>Comamonadaceae</taxon>
        <taxon>Ramlibacter</taxon>
    </lineage>
</organism>
<accession>A0A6N8ITT1</accession>
<dbReference type="Proteomes" id="UP000469385">
    <property type="component" value="Unassembled WGS sequence"/>
</dbReference>
<dbReference type="CDD" id="cd12109">
    <property type="entry name" value="Hr_FBXL5"/>
    <property type="match status" value="1"/>
</dbReference>
<dbReference type="InterPro" id="IPR045808">
    <property type="entry name" value="Hr_FBXL5"/>
</dbReference>
<evidence type="ECO:0000313" key="2">
    <source>
        <dbReference type="EMBL" id="MVQ30267.1"/>
    </source>
</evidence>
<dbReference type="Gene3D" id="1.20.120.520">
    <property type="entry name" value="nmb1532 protein domain like"/>
    <property type="match status" value="1"/>
</dbReference>
<keyword evidence="3" id="KW-1185">Reference proteome</keyword>
<feature type="domain" description="Hemerythrin-like" evidence="1">
    <location>
        <begin position="24"/>
        <end position="145"/>
    </location>
</feature>
<protein>
    <recommendedName>
        <fullName evidence="1">Hemerythrin-like domain-containing protein</fullName>
    </recommendedName>
</protein>